<keyword evidence="2" id="KW-1185">Reference proteome</keyword>
<name>A0ABD1Y341_9MARC</name>
<organism evidence="1 2">
    <name type="scientific">Riccia fluitans</name>
    <dbReference type="NCBI Taxonomy" id="41844"/>
    <lineage>
        <taxon>Eukaryota</taxon>
        <taxon>Viridiplantae</taxon>
        <taxon>Streptophyta</taxon>
        <taxon>Embryophyta</taxon>
        <taxon>Marchantiophyta</taxon>
        <taxon>Marchantiopsida</taxon>
        <taxon>Marchantiidae</taxon>
        <taxon>Marchantiales</taxon>
        <taxon>Ricciaceae</taxon>
        <taxon>Riccia</taxon>
    </lineage>
</organism>
<proteinExistence type="predicted"/>
<gene>
    <name evidence="1" type="ORF">R1flu_001384</name>
</gene>
<sequence length="151" mass="16769">MKFVGCKGDEVKLVVLSWFVGSGKVDLGGGMQRAEEFGRSESRRKRIDQVEYEVSEESKTARERLEQKEQQLLMQRGTIACHQRCGLARTSEQPATVHHALCKKLDGNACGGEVGCGWKAGKTAGAGFEDEQVQEPEVSQLEIFYTEVMNK</sequence>
<dbReference type="AlphaFoldDB" id="A0ABD1Y341"/>
<comment type="caution">
    <text evidence="1">The sequence shown here is derived from an EMBL/GenBank/DDBJ whole genome shotgun (WGS) entry which is preliminary data.</text>
</comment>
<evidence type="ECO:0000313" key="2">
    <source>
        <dbReference type="Proteomes" id="UP001605036"/>
    </source>
</evidence>
<accession>A0ABD1Y341</accession>
<dbReference type="Proteomes" id="UP001605036">
    <property type="component" value="Unassembled WGS sequence"/>
</dbReference>
<reference evidence="1 2" key="1">
    <citation type="submission" date="2024-09" db="EMBL/GenBank/DDBJ databases">
        <title>Chromosome-scale assembly of Riccia fluitans.</title>
        <authorList>
            <person name="Paukszto L."/>
            <person name="Sawicki J."/>
            <person name="Karawczyk K."/>
            <person name="Piernik-Szablinska J."/>
            <person name="Szczecinska M."/>
            <person name="Mazdziarz M."/>
        </authorList>
    </citation>
    <scope>NUCLEOTIDE SEQUENCE [LARGE SCALE GENOMIC DNA]</scope>
    <source>
        <strain evidence="1">Rf_01</strain>
        <tissue evidence="1">Aerial parts of the thallus</tissue>
    </source>
</reference>
<protein>
    <submittedName>
        <fullName evidence="1">Uncharacterized protein</fullName>
    </submittedName>
</protein>
<dbReference type="EMBL" id="JBHFFA010000006">
    <property type="protein sequence ID" value="KAL2621179.1"/>
    <property type="molecule type" value="Genomic_DNA"/>
</dbReference>
<evidence type="ECO:0000313" key="1">
    <source>
        <dbReference type="EMBL" id="KAL2621179.1"/>
    </source>
</evidence>